<evidence type="ECO:0000259" key="8">
    <source>
        <dbReference type="SMART" id="SM00934"/>
    </source>
</evidence>
<sequence length="358" mass="37903">MDKLIEAIGRTDNPSVVGLDPQPQLLPRQLLESALSRAHGELNEDSSQAEISPLKSEQVWARQLAQAYWRFNLAVLEGVGDLVPAVKVQIAMYEALGPAGLEAYVATCAAAQERGLYVIGDIKRGDIGSTAAAYACHLSGLPLTYQQAQEELEGVSEAPTPAQGNAQLSISAWHEHAITVNPYLGSDGIDPFVQAAQASDCDLFVLVRTSNPSSQQIQELPVCDSSHRQELYMRVGKLVEAWGQDTRGQSGYSRVGAVVGATHPQAGAQLRAAMPSTFFLVPGFGAQGGSAADVAPMFDARGSGAIVNSSRGIIAAWKQEGIEPSASVEAALGQVASSARQAAIRMKVQLQEALKERS</sequence>
<comment type="similarity">
    <text evidence="2 7">Belongs to the OMP decarboxylase family. Type 2 subfamily.</text>
</comment>
<feature type="domain" description="Orotidine 5'-phosphate decarboxylase" evidence="8">
    <location>
        <begin position="14"/>
        <end position="331"/>
    </location>
</feature>
<dbReference type="InterPro" id="IPR011060">
    <property type="entry name" value="RibuloseP-bd_barrel"/>
</dbReference>
<dbReference type="InterPro" id="IPR001754">
    <property type="entry name" value="OMPdeCOase_dom"/>
</dbReference>
<comment type="catalytic activity">
    <reaction evidence="6 7">
        <text>orotidine 5'-phosphate + H(+) = UMP + CO2</text>
        <dbReference type="Rhea" id="RHEA:11596"/>
        <dbReference type="ChEBI" id="CHEBI:15378"/>
        <dbReference type="ChEBI" id="CHEBI:16526"/>
        <dbReference type="ChEBI" id="CHEBI:57538"/>
        <dbReference type="ChEBI" id="CHEBI:57865"/>
        <dbReference type="EC" id="4.1.1.23"/>
    </reaction>
</comment>
<keyword evidence="5 7" id="KW-0456">Lyase</keyword>
<evidence type="ECO:0000256" key="5">
    <source>
        <dbReference type="ARBA" id="ARBA00023239"/>
    </source>
</evidence>
<evidence type="ECO:0000256" key="4">
    <source>
        <dbReference type="ARBA" id="ARBA00022975"/>
    </source>
</evidence>
<evidence type="ECO:0000256" key="7">
    <source>
        <dbReference type="HAMAP-Rule" id="MF_01215"/>
    </source>
</evidence>
<reference evidence="9 10" key="1">
    <citation type="journal article" date="2023" name="Microbiol. Spectr.">
        <title>Symbiosis of Carpenter Bees with Uncharacterized Lactic Acid Bacteria Showing NAD Auxotrophy.</title>
        <authorList>
            <person name="Kawasaki S."/>
            <person name="Ozawa K."/>
            <person name="Mori T."/>
            <person name="Yamamoto A."/>
            <person name="Ito M."/>
            <person name="Ohkuma M."/>
            <person name="Sakamoto M."/>
            <person name="Matsutani M."/>
        </authorList>
    </citation>
    <scope>NUCLEOTIDE SEQUENCE [LARGE SCALE GENOMIC DNA]</scope>
    <source>
        <strain evidence="9 10">Kim37-2</strain>
    </source>
</reference>
<dbReference type="EMBL" id="AP026798">
    <property type="protein sequence ID" value="BDR53081.1"/>
    <property type="molecule type" value="Genomic_DNA"/>
</dbReference>
<evidence type="ECO:0000313" key="9">
    <source>
        <dbReference type="EMBL" id="BDR53081.1"/>
    </source>
</evidence>
<comment type="pathway">
    <text evidence="1 7">Pyrimidine metabolism; UMP biosynthesis via de novo pathway; UMP from orotate: step 2/2.</text>
</comment>
<keyword evidence="10" id="KW-1185">Reference proteome</keyword>
<organism evidence="9 10">
    <name type="scientific">Bombiscardovia nodaiensis</name>
    <dbReference type="NCBI Taxonomy" id="2932181"/>
    <lineage>
        <taxon>Bacteria</taxon>
        <taxon>Bacillati</taxon>
        <taxon>Actinomycetota</taxon>
        <taxon>Actinomycetes</taxon>
        <taxon>Bifidobacteriales</taxon>
        <taxon>Bifidobacteriaceae</taxon>
        <taxon>Bombiscardovia</taxon>
    </lineage>
</organism>
<dbReference type="InterPro" id="IPR013785">
    <property type="entry name" value="Aldolase_TIM"/>
</dbReference>
<dbReference type="InterPro" id="IPR018089">
    <property type="entry name" value="OMPdecase_AS"/>
</dbReference>
<dbReference type="PANTHER" id="PTHR43375">
    <property type="entry name" value="OROTIDINE 5'-PHOSPHATE DECARBOXYLASE"/>
    <property type="match status" value="1"/>
</dbReference>
<dbReference type="Pfam" id="PF00215">
    <property type="entry name" value="OMPdecase"/>
    <property type="match status" value="2"/>
</dbReference>
<evidence type="ECO:0000256" key="6">
    <source>
        <dbReference type="ARBA" id="ARBA00049157"/>
    </source>
</evidence>
<dbReference type="Proteomes" id="UP001321766">
    <property type="component" value="Chromosome"/>
</dbReference>
<protein>
    <recommendedName>
        <fullName evidence="7">Orotidine 5'-phosphate decarboxylase</fullName>
        <ecNumber evidence="7">4.1.1.23</ecNumber>
    </recommendedName>
    <alternativeName>
        <fullName evidence="7">OMP decarboxylase</fullName>
        <shortName evidence="7">OMPDCase</shortName>
        <shortName evidence="7">OMPdecase</shortName>
    </alternativeName>
</protein>
<dbReference type="SMART" id="SM00934">
    <property type="entry name" value="OMPdecase"/>
    <property type="match status" value="1"/>
</dbReference>
<dbReference type="PANTHER" id="PTHR43375:SF1">
    <property type="entry name" value="OROTIDINE 5'-PHOSPHATE DECARBOXYLASE"/>
    <property type="match status" value="1"/>
</dbReference>
<accession>A0ABM8B929</accession>
<evidence type="ECO:0000256" key="3">
    <source>
        <dbReference type="ARBA" id="ARBA00022793"/>
    </source>
</evidence>
<feature type="active site" description="Proton donor" evidence="7">
    <location>
        <position position="123"/>
    </location>
</feature>
<gene>
    <name evidence="7 9" type="primary">pyrF</name>
    <name evidence="9" type="ORF">KIM372_09880</name>
</gene>
<name>A0ABM8B929_9BIFI</name>
<evidence type="ECO:0000256" key="1">
    <source>
        <dbReference type="ARBA" id="ARBA00004861"/>
    </source>
</evidence>
<dbReference type="HAMAP" id="MF_01215">
    <property type="entry name" value="OMPdecase_type2"/>
    <property type="match status" value="1"/>
</dbReference>
<dbReference type="CDD" id="cd04725">
    <property type="entry name" value="OMP_decarboxylase_like"/>
    <property type="match status" value="1"/>
</dbReference>
<dbReference type="SUPFAM" id="SSF51366">
    <property type="entry name" value="Ribulose-phoshate binding barrel"/>
    <property type="match status" value="1"/>
</dbReference>
<keyword evidence="4 7" id="KW-0665">Pyrimidine biosynthesis</keyword>
<dbReference type="InterPro" id="IPR011995">
    <property type="entry name" value="OMPdecase_type-2"/>
</dbReference>
<evidence type="ECO:0000313" key="10">
    <source>
        <dbReference type="Proteomes" id="UP001321766"/>
    </source>
</evidence>
<keyword evidence="3 7" id="KW-0210">Decarboxylase</keyword>
<proteinExistence type="inferred from homology"/>
<dbReference type="PROSITE" id="PS00156">
    <property type="entry name" value="OMPDECASE"/>
    <property type="match status" value="1"/>
</dbReference>
<dbReference type="Gene3D" id="3.20.20.70">
    <property type="entry name" value="Aldolase class I"/>
    <property type="match status" value="1"/>
</dbReference>
<evidence type="ECO:0000256" key="2">
    <source>
        <dbReference type="ARBA" id="ARBA00008847"/>
    </source>
</evidence>
<dbReference type="EC" id="4.1.1.23" evidence="7"/>
<dbReference type="NCBIfam" id="TIGR02127">
    <property type="entry name" value="pyrF_sub2"/>
    <property type="match status" value="1"/>
</dbReference>